<protein>
    <submittedName>
        <fullName evidence="1">Uncharacterized protein</fullName>
    </submittedName>
</protein>
<organism evidence="1 2">
    <name type="scientific">Ligilactobacillus salitolerans</name>
    <dbReference type="NCBI Taxonomy" id="1808352"/>
    <lineage>
        <taxon>Bacteria</taxon>
        <taxon>Bacillati</taxon>
        <taxon>Bacillota</taxon>
        <taxon>Bacilli</taxon>
        <taxon>Lactobacillales</taxon>
        <taxon>Lactobacillaceae</taxon>
        <taxon>Ligilactobacillus</taxon>
    </lineage>
</organism>
<proteinExistence type="predicted"/>
<gene>
    <name evidence="1" type="ORF">LFYK43_07320</name>
</gene>
<name>A0A401IRV9_9LACO</name>
<evidence type="ECO:0000313" key="2">
    <source>
        <dbReference type="Proteomes" id="UP000286848"/>
    </source>
</evidence>
<keyword evidence="2" id="KW-1185">Reference proteome</keyword>
<accession>A0A401IRV9</accession>
<dbReference type="EMBL" id="BFFP01000008">
    <property type="protein sequence ID" value="GBG94273.1"/>
    <property type="molecule type" value="Genomic_DNA"/>
</dbReference>
<dbReference type="Proteomes" id="UP000286848">
    <property type="component" value="Unassembled WGS sequence"/>
</dbReference>
<comment type="caution">
    <text evidence="1">The sequence shown here is derived from an EMBL/GenBank/DDBJ whole genome shotgun (WGS) entry which is preliminary data.</text>
</comment>
<dbReference type="AlphaFoldDB" id="A0A401IRV9"/>
<dbReference type="RefSeq" id="WP_124975521.1">
    <property type="nucleotide sequence ID" value="NZ_BFFP01000008.1"/>
</dbReference>
<evidence type="ECO:0000313" key="1">
    <source>
        <dbReference type="EMBL" id="GBG94273.1"/>
    </source>
</evidence>
<reference evidence="1 2" key="1">
    <citation type="journal article" date="2019" name="Int. J. Syst. Evol. Microbiol.">
        <title>Lactobacillus salitolerans sp. nov., a novel lactic acid bacterium isolated from spent mushroom substrates.</title>
        <authorList>
            <person name="Tohno M."/>
            <person name="Tanizawa Y."/>
            <person name="Kojima Y."/>
            <person name="Sakamoto M."/>
            <person name="Nakamura Y."/>
            <person name="Ohkuma M."/>
            <person name="Kobayashi H."/>
        </authorList>
    </citation>
    <scope>NUCLEOTIDE SEQUENCE [LARGE SCALE GENOMIC DNA]</scope>
    <source>
        <strain evidence="1 2">YK43</strain>
    </source>
</reference>
<dbReference type="OrthoDB" id="2328868at2"/>
<sequence>MPVDLFKHQDLSWLNQIEELEFVGPLLAAQERLLQFDDAAIFNFLRTHGLTYSSQFILSLSESNELTLKTGLEPQFAKGELLIQLNRPNQDNLQNNGTVKQPLTKRQLRALSQLNQEQQRLFNLELNGIYQQLLHLDDLLLDHDGTAGPLQFNYRVYPTVYRYVLKEYHLPENSSSAEKSNQVTEAVNDFLWAALWLRIKGLQVNEKKQPTQVIDSQHIRQPLPEIKQLQLTEQYVADLW</sequence>